<reference evidence="5 6" key="2">
    <citation type="submission" date="2016-08" db="EMBL/GenBank/DDBJ databases">
        <title>Pervasive Adenine N6-methylation of Active Genes in Fungi.</title>
        <authorList>
            <consortium name="DOE Joint Genome Institute"/>
            <person name="Mondo S.J."/>
            <person name="Dannebaum R.O."/>
            <person name="Kuo R.C."/>
            <person name="Labutti K."/>
            <person name="Haridas S."/>
            <person name="Kuo A."/>
            <person name="Salamov A."/>
            <person name="Ahrendt S.R."/>
            <person name="Lipzen A."/>
            <person name="Sullivan W."/>
            <person name="Andreopoulos W.B."/>
            <person name="Clum A."/>
            <person name="Lindquist E."/>
            <person name="Daum C."/>
            <person name="Ramamoorthy G.K."/>
            <person name="Gryganskyi A."/>
            <person name="Culley D."/>
            <person name="Magnuson J.K."/>
            <person name="James T.Y."/>
            <person name="O'Malley M.A."/>
            <person name="Stajich J.E."/>
            <person name="Spatafora J.W."/>
            <person name="Visel A."/>
            <person name="Grigoriev I.V."/>
        </authorList>
    </citation>
    <scope>NUCLEOTIDE SEQUENCE [LARGE SCALE GENOMIC DNA]</scope>
    <source>
        <strain evidence="5 6">S4</strain>
    </source>
</reference>
<keyword evidence="1 2" id="KW-0175">Coiled coil</keyword>
<dbReference type="STRING" id="1754192.A0A1Y1WDS3"/>
<dbReference type="OrthoDB" id="261426at2759"/>
<feature type="domain" description="Translin-associated factor X-interacting protein 1 N-terminal" evidence="4">
    <location>
        <begin position="83"/>
        <end position="195"/>
    </location>
</feature>
<feature type="region of interest" description="Disordered" evidence="3">
    <location>
        <begin position="758"/>
        <end position="916"/>
    </location>
</feature>
<dbReference type="GO" id="GO:0005737">
    <property type="term" value="C:cytoplasm"/>
    <property type="evidence" value="ECO:0007669"/>
    <property type="project" value="TreeGrafter"/>
</dbReference>
<evidence type="ECO:0000256" key="3">
    <source>
        <dbReference type="SAM" id="MobiDB-lite"/>
    </source>
</evidence>
<feature type="compositionally biased region" description="Low complexity" evidence="3">
    <location>
        <begin position="891"/>
        <end position="906"/>
    </location>
</feature>
<dbReference type="AlphaFoldDB" id="A0A1Y1WDS3"/>
<feature type="compositionally biased region" description="Low complexity" evidence="3">
    <location>
        <begin position="758"/>
        <end position="819"/>
    </location>
</feature>
<evidence type="ECO:0000313" key="5">
    <source>
        <dbReference type="EMBL" id="ORX71679.1"/>
    </source>
</evidence>
<accession>A0A1Y1WDS3</accession>
<reference evidence="5 6" key="1">
    <citation type="submission" date="2016-08" db="EMBL/GenBank/DDBJ databases">
        <title>A Parts List for Fungal Cellulosomes Revealed by Comparative Genomics.</title>
        <authorList>
            <consortium name="DOE Joint Genome Institute"/>
            <person name="Haitjema C.H."/>
            <person name="Gilmore S.P."/>
            <person name="Henske J.K."/>
            <person name="Solomon K.V."/>
            <person name="De Groot R."/>
            <person name="Kuo A."/>
            <person name="Mondo S.J."/>
            <person name="Salamov A.A."/>
            <person name="Labutti K."/>
            <person name="Zhao Z."/>
            <person name="Chiniquy J."/>
            <person name="Barry K."/>
            <person name="Brewer H.M."/>
            <person name="Purvine S.O."/>
            <person name="Wright A.T."/>
            <person name="Boxma B."/>
            <person name="Van Alen T."/>
            <person name="Hackstein J.H."/>
            <person name="Baker S.E."/>
            <person name="Grigoriev I.V."/>
            <person name="O'Malley M.A."/>
        </authorList>
    </citation>
    <scope>NUCLEOTIDE SEQUENCE [LARGE SCALE GENOMIC DNA]</scope>
    <source>
        <strain evidence="5 6">S4</strain>
    </source>
</reference>
<proteinExistence type="predicted"/>
<gene>
    <name evidence="5" type="ORF">BCR32DRAFT_103540</name>
</gene>
<name>A0A1Y1WDS3_9FUNG</name>
<protein>
    <recommendedName>
        <fullName evidence="4">Translin-associated factor X-interacting protein 1 N-terminal domain-containing protein</fullName>
    </recommendedName>
</protein>
<dbReference type="InterPro" id="IPR032755">
    <property type="entry name" value="TSNAXIP1_N"/>
</dbReference>
<comment type="caution">
    <text evidence="5">The sequence shown here is derived from an EMBL/GenBank/DDBJ whole genome shotgun (WGS) entry which is preliminary data.</text>
</comment>
<evidence type="ECO:0000256" key="2">
    <source>
        <dbReference type="SAM" id="Coils"/>
    </source>
</evidence>
<feature type="compositionally biased region" description="Basic and acidic residues" evidence="3">
    <location>
        <begin position="857"/>
        <end position="876"/>
    </location>
</feature>
<dbReference type="Proteomes" id="UP000193944">
    <property type="component" value="Unassembled WGS sequence"/>
</dbReference>
<sequence>MISTKKSRFNSSKINRPNEKTPFRTLLHDRGLFSPDKTSIPIANYSKPDIRNDLKFETINTIRENVYHHRDSTRPKFLTQMIAYIKKEFAELGIEDSKPGCMERLQVYKTVFDFFMEEFKTYQPILSDIKNEYELNLQNALKIEDEYHLIKSKYSVLKYQSEKQIEELKQLSKNEYEEQINKLNREIERSKNIIRELNNEKELLEDKIDKLEIAEVNDERLTNRVYHLEQELERTNKYCSELIQQKDAELERLHDNVKSMDYRIFSLTNLNADLKKKMGKMVSIDLYHSVSTKLEKCEDELKDFKMLNENMIMQNIQKESLSFRSALKQNGNGVDDFEIDWGVIQSLCPGINVINYKRVIDKMDLNNIITYFIKKLNSNDLQSPDSKEGNENFNQDSMNYFNGLGLQSHIPKYLRYEGRIVNRMLNRRSCIMLINDIWKAKSLYEISQKKSETAKKVVKISLPEFLYLYLKKRFGAKKIIAEWGYNIHDACRIFGERNVICKVFLKILKDEYTEDVYYNLINVLNKLKKVFIHYDRAENNNEIKGYVSKKVCKQVFKQYWPNKSDEKIEALLKSVEGEQPENMYNYQYFIYNSYYEYPTVNLILDQEMKAREEYLNGLLDLLKSVSHDPKILGTDLLRIIGQYDQEKTKKEIDEYIKRGFNSTVEINLRQMVDKELFVKNLSKGVVMFGIDNDPNVKDIIIEEDKSEDDIPSNIDEKDTNYTNYSQLHNLSFSTLSLMNETINANKENKDNNSIETININSDNSDNSNNNIDPNINTNINTDNKDPNTYINSTTTTTTNNNNDDDTSNNNINNTETNNSKDVINNNFDNIPTDKIIQDSNNDERNDIKINNQSSIDDTNKKDESTKDENESEHKNEIVLPQIYNEDEINTSKNNQVKSNSHSKSNSVTLSPLPDIS</sequence>
<feature type="coiled-coil region" evidence="2">
    <location>
        <begin position="166"/>
        <end position="217"/>
    </location>
</feature>
<evidence type="ECO:0000256" key="1">
    <source>
        <dbReference type="ARBA" id="ARBA00023054"/>
    </source>
</evidence>
<evidence type="ECO:0000259" key="4">
    <source>
        <dbReference type="Pfam" id="PF15739"/>
    </source>
</evidence>
<organism evidence="5 6">
    <name type="scientific">Anaeromyces robustus</name>
    <dbReference type="NCBI Taxonomy" id="1754192"/>
    <lineage>
        <taxon>Eukaryota</taxon>
        <taxon>Fungi</taxon>
        <taxon>Fungi incertae sedis</taxon>
        <taxon>Chytridiomycota</taxon>
        <taxon>Chytridiomycota incertae sedis</taxon>
        <taxon>Neocallimastigomycetes</taxon>
        <taxon>Neocallimastigales</taxon>
        <taxon>Neocallimastigaceae</taxon>
        <taxon>Anaeromyces</taxon>
    </lineage>
</organism>
<dbReference type="PANTHER" id="PTHR16306:SF0">
    <property type="entry name" value="TRANSLIN-ASSOCIATED FACTOR X-INTERACTING PROTEIN 1"/>
    <property type="match status" value="1"/>
</dbReference>
<keyword evidence="6" id="KW-1185">Reference proteome</keyword>
<feature type="region of interest" description="Disordered" evidence="3">
    <location>
        <begin position="1"/>
        <end position="20"/>
    </location>
</feature>
<dbReference type="Pfam" id="PF15739">
    <property type="entry name" value="TSNAXIP1_N"/>
    <property type="match status" value="1"/>
</dbReference>
<evidence type="ECO:0000313" key="6">
    <source>
        <dbReference type="Proteomes" id="UP000193944"/>
    </source>
</evidence>
<dbReference type="EMBL" id="MCFG01000403">
    <property type="protein sequence ID" value="ORX71679.1"/>
    <property type="molecule type" value="Genomic_DNA"/>
</dbReference>
<feature type="compositionally biased region" description="Polar residues" evidence="3">
    <location>
        <begin position="820"/>
        <end position="829"/>
    </location>
</feature>
<dbReference type="PANTHER" id="PTHR16306">
    <property type="entry name" value="TRANSLIN-ASSOCIATED FACTOR X-INTERACTING PROTEIN 1"/>
    <property type="match status" value="1"/>
</dbReference>